<protein>
    <recommendedName>
        <fullName evidence="5">Lipoprotein</fullName>
    </recommendedName>
</protein>
<evidence type="ECO:0000256" key="1">
    <source>
        <dbReference type="SAM" id="MobiDB-lite"/>
    </source>
</evidence>
<organism evidence="3 4">
    <name type="scientific">Natronospira bacteriovora</name>
    <dbReference type="NCBI Taxonomy" id="3069753"/>
    <lineage>
        <taxon>Bacteria</taxon>
        <taxon>Pseudomonadati</taxon>
        <taxon>Pseudomonadota</taxon>
        <taxon>Gammaproteobacteria</taxon>
        <taxon>Natronospirales</taxon>
        <taxon>Natronospiraceae</taxon>
        <taxon>Natronospira</taxon>
    </lineage>
</organism>
<feature type="chain" id="PRO_5045409814" description="Lipoprotein" evidence="2">
    <location>
        <begin position="20"/>
        <end position="208"/>
    </location>
</feature>
<feature type="compositionally biased region" description="Polar residues" evidence="1">
    <location>
        <begin position="21"/>
        <end position="32"/>
    </location>
</feature>
<gene>
    <name evidence="3" type="ORF">RBH19_00675</name>
</gene>
<dbReference type="RefSeq" id="WP_306726876.1">
    <property type="nucleotide sequence ID" value="NZ_JAVDDT010000001.1"/>
</dbReference>
<evidence type="ECO:0000313" key="4">
    <source>
        <dbReference type="Proteomes" id="UP001239019"/>
    </source>
</evidence>
<evidence type="ECO:0008006" key="5">
    <source>
        <dbReference type="Google" id="ProtNLM"/>
    </source>
</evidence>
<comment type="caution">
    <text evidence="3">The sequence shown here is derived from an EMBL/GenBank/DDBJ whole genome shotgun (WGS) entry which is preliminary data.</text>
</comment>
<keyword evidence="4" id="KW-1185">Reference proteome</keyword>
<dbReference type="EMBL" id="JAVDDT010000001">
    <property type="protein sequence ID" value="MDQ2068385.1"/>
    <property type="molecule type" value="Genomic_DNA"/>
</dbReference>
<evidence type="ECO:0000313" key="3">
    <source>
        <dbReference type="EMBL" id="MDQ2068385.1"/>
    </source>
</evidence>
<dbReference type="Proteomes" id="UP001239019">
    <property type="component" value="Unassembled WGS sequence"/>
</dbReference>
<feature type="signal peptide" evidence="2">
    <location>
        <begin position="1"/>
        <end position="19"/>
    </location>
</feature>
<feature type="region of interest" description="Disordered" evidence="1">
    <location>
        <begin position="20"/>
        <end position="39"/>
    </location>
</feature>
<dbReference type="PROSITE" id="PS51257">
    <property type="entry name" value="PROKAR_LIPOPROTEIN"/>
    <property type="match status" value="1"/>
</dbReference>
<accession>A0ABU0W5U2</accession>
<proteinExistence type="predicted"/>
<keyword evidence="2" id="KW-0732">Signal</keyword>
<evidence type="ECO:0000256" key="2">
    <source>
        <dbReference type="SAM" id="SignalP"/>
    </source>
</evidence>
<reference evidence="3 4" key="1">
    <citation type="submission" date="2023-08" db="EMBL/GenBank/DDBJ databases">
        <title>Whole-genome sequencing of halo(alkali)philic microorganisms from hypersaline lakes.</title>
        <authorList>
            <person name="Sorokin D.Y."/>
            <person name="Abbas B."/>
            <person name="Merkel A.Y."/>
        </authorList>
    </citation>
    <scope>NUCLEOTIDE SEQUENCE [LARGE SCALE GENOMIC DNA]</scope>
    <source>
        <strain evidence="3 4">AB-CW4</strain>
    </source>
</reference>
<sequence>MRLMTAILFLGMALGSACASPGTTDPTETSPATVPAADSGPGHALWTALRPYCGRAFEGELTSARGGDGSFRDQAVVMDIRHCEGSRMLIPLHVGDDHSRTWVLERHAWGVTLKHQHRDPDGSEQQINLYGGLARPPADGTELAFPVDDETLAMLPNSRGGYWTIRVDGDVFQYQVQRRGVDEVFQLTFDLNTPIEQPDAPWGWERFR</sequence>
<name>A0ABU0W5U2_9GAMM</name>